<evidence type="ECO:0000313" key="4">
    <source>
        <dbReference type="Proteomes" id="UP000197587"/>
    </source>
</evidence>
<comment type="caution">
    <text evidence="3">The sequence shown here is derived from an EMBL/GenBank/DDBJ whole genome shotgun (WGS) entry which is preliminary data.</text>
</comment>
<dbReference type="Pfam" id="PF07695">
    <property type="entry name" value="7TMR-DISM_7TM"/>
    <property type="match status" value="1"/>
</dbReference>
<feature type="transmembrane region" description="Helical" evidence="1">
    <location>
        <begin position="137"/>
        <end position="158"/>
    </location>
</feature>
<gene>
    <name evidence="3" type="ORF">AP75_04510</name>
</gene>
<evidence type="ECO:0000313" key="3">
    <source>
        <dbReference type="EMBL" id="OWK98730.1"/>
    </source>
</evidence>
<dbReference type="RefSeq" id="WP_084186144.1">
    <property type="nucleotide sequence ID" value="NZ_JASZ02000006.1"/>
</dbReference>
<keyword evidence="1" id="KW-1133">Transmembrane helix</keyword>
<name>A0A246BAN0_9FLAO</name>
<sequence>MDVFVWNMAISFQVLFLIISGVIFIYIREGSFKYYALYIVFLLTYLLSRNDYFYYAFEHFIARFLTQNNAEIFTYIACLFLQIVFYNYYCRFALHFLDLDKHIRKYFNRIMRIVRYLGGLFFGWAIIAYYFKTPHLYMKLFTFLYLPIMLSIFVITFYHAIQHSGKHKNFFLVGVCAFVFFALMAFSGSRISSLNMENPIKYFYIGIIIETLFF</sequence>
<dbReference type="Proteomes" id="UP000197587">
    <property type="component" value="Unassembled WGS sequence"/>
</dbReference>
<keyword evidence="4" id="KW-1185">Reference proteome</keyword>
<keyword evidence="1" id="KW-0812">Transmembrane</keyword>
<feature type="transmembrane region" description="Helical" evidence="1">
    <location>
        <begin position="34"/>
        <end position="52"/>
    </location>
</feature>
<keyword evidence="1" id="KW-0472">Membrane</keyword>
<dbReference type="AlphaFoldDB" id="A0A246BAN0"/>
<evidence type="ECO:0000259" key="2">
    <source>
        <dbReference type="Pfam" id="PF07695"/>
    </source>
</evidence>
<feature type="domain" description="7TM-DISM receptor extracellular" evidence="2">
    <location>
        <begin position="5"/>
        <end position="214"/>
    </location>
</feature>
<feature type="transmembrane region" description="Helical" evidence="1">
    <location>
        <begin position="6"/>
        <end position="27"/>
    </location>
</feature>
<reference evidence="3 4" key="2">
    <citation type="submission" date="2017-05" db="EMBL/GenBank/DDBJ databases">
        <title>Genome of Chryseobacterium haifense.</title>
        <authorList>
            <person name="Newman J.D."/>
        </authorList>
    </citation>
    <scope>NUCLEOTIDE SEQUENCE [LARGE SCALE GENOMIC DNA]</scope>
    <source>
        <strain evidence="3 4">DSM 19056</strain>
    </source>
</reference>
<accession>A0A246BAN0</accession>
<protein>
    <recommendedName>
        <fullName evidence="2">7TM-DISM receptor extracellular domain-containing protein</fullName>
    </recommendedName>
</protein>
<feature type="transmembrane region" description="Helical" evidence="1">
    <location>
        <begin position="113"/>
        <end position="131"/>
    </location>
</feature>
<proteinExistence type="predicted"/>
<feature type="transmembrane region" description="Helical" evidence="1">
    <location>
        <begin position="170"/>
        <end position="189"/>
    </location>
</feature>
<reference evidence="3 4" key="1">
    <citation type="submission" date="2014-01" db="EMBL/GenBank/DDBJ databases">
        <authorList>
            <consortium name="Genome Consortium for Active Teaching"/>
            <person name="Sontag T.C."/>
            <person name="Newman J.D."/>
        </authorList>
    </citation>
    <scope>NUCLEOTIDE SEQUENCE [LARGE SCALE GENOMIC DNA]</scope>
    <source>
        <strain evidence="3 4">DSM 19056</strain>
    </source>
</reference>
<feature type="transmembrane region" description="Helical" evidence="1">
    <location>
        <begin position="72"/>
        <end position="92"/>
    </location>
</feature>
<dbReference type="EMBL" id="JASZ02000006">
    <property type="protein sequence ID" value="OWK98730.1"/>
    <property type="molecule type" value="Genomic_DNA"/>
</dbReference>
<organism evidence="3 4">
    <name type="scientific">Kaistella haifensis DSM 19056</name>
    <dbReference type="NCBI Taxonomy" id="1450526"/>
    <lineage>
        <taxon>Bacteria</taxon>
        <taxon>Pseudomonadati</taxon>
        <taxon>Bacteroidota</taxon>
        <taxon>Flavobacteriia</taxon>
        <taxon>Flavobacteriales</taxon>
        <taxon>Weeksellaceae</taxon>
        <taxon>Chryseobacterium group</taxon>
        <taxon>Kaistella</taxon>
    </lineage>
</organism>
<dbReference type="InterPro" id="IPR011623">
    <property type="entry name" value="7TMR_DISM_rcpt_extracell_dom1"/>
</dbReference>
<evidence type="ECO:0000256" key="1">
    <source>
        <dbReference type="SAM" id="Phobius"/>
    </source>
</evidence>